<sequence length="324" mass="36611">MIIKWAANVKLSYQDLGHGIFCIDTFYYRPNLDGCYLIREGDEAALIDTGTSHVVPAVMELIALQGLRPEQVKYIIPTHVHLDHAGGTGQLMAALPNAEMIIHPLGAQHMIHPEKIIAGTIAVYGEEIFEQRYGSILPVPEARTIVAEDGFELSLSGRKLKCLHTLGHARHHLCVWDEQSRGIFTGDTFGISYRELDTDQGPFMFLPSTPIDFDPDEWHETLDRLTSLNPEQLYLTHFCRVDQPALRAEKLHEEIDAYVAIAQAVSGEQREQQIREQLSHYYQTQLKAHGSTLSSQEIDEVLGMDIALCAQGLDIWMKRQEKQR</sequence>
<dbReference type="SMART" id="SM00849">
    <property type="entry name" value="Lactamase_B"/>
    <property type="match status" value="1"/>
</dbReference>
<dbReference type="AlphaFoldDB" id="A0A558DC24"/>
<evidence type="ECO:0000313" key="2">
    <source>
        <dbReference type="EMBL" id="TVT58560.1"/>
    </source>
</evidence>
<comment type="caution">
    <text evidence="2">The sequence shown here is derived from an EMBL/GenBank/DDBJ whole genome shotgun (WGS) entry which is preliminary data.</text>
</comment>
<protein>
    <submittedName>
        <fullName evidence="2">MBL fold metallo-hydrolase</fullName>
    </submittedName>
</protein>
<organism evidence="2 3">
    <name type="scientific">Sedimenticola thiotaurini</name>
    <dbReference type="NCBI Taxonomy" id="1543721"/>
    <lineage>
        <taxon>Bacteria</taxon>
        <taxon>Pseudomonadati</taxon>
        <taxon>Pseudomonadota</taxon>
        <taxon>Gammaproteobacteria</taxon>
        <taxon>Chromatiales</taxon>
        <taxon>Sedimenticolaceae</taxon>
        <taxon>Sedimenticola</taxon>
    </lineage>
</organism>
<dbReference type="PANTHER" id="PTHR42951">
    <property type="entry name" value="METALLO-BETA-LACTAMASE DOMAIN-CONTAINING"/>
    <property type="match status" value="1"/>
</dbReference>
<proteinExistence type="predicted"/>
<name>A0A558DC24_9GAMM</name>
<dbReference type="Proteomes" id="UP000317355">
    <property type="component" value="Unassembled WGS sequence"/>
</dbReference>
<dbReference type="EMBL" id="VMRY01000009">
    <property type="protein sequence ID" value="TVT58560.1"/>
    <property type="molecule type" value="Genomic_DNA"/>
</dbReference>
<dbReference type="Gene3D" id="3.60.15.10">
    <property type="entry name" value="Ribonuclease Z/Hydroxyacylglutathione hydrolase-like"/>
    <property type="match status" value="1"/>
</dbReference>
<dbReference type="InterPro" id="IPR050855">
    <property type="entry name" value="NDM-1-like"/>
</dbReference>
<dbReference type="InterPro" id="IPR001279">
    <property type="entry name" value="Metallo-B-lactamas"/>
</dbReference>
<dbReference type="GO" id="GO:0016787">
    <property type="term" value="F:hydrolase activity"/>
    <property type="evidence" value="ECO:0007669"/>
    <property type="project" value="UniProtKB-KW"/>
</dbReference>
<reference evidence="2 3" key="1">
    <citation type="submission" date="2019-07" db="EMBL/GenBank/DDBJ databases">
        <title>The pathways for chlorine oxyanion respiration interact through the shared metabolite chlorate.</title>
        <authorList>
            <person name="Barnum T.P."/>
            <person name="Cheng Y."/>
            <person name="Hill K.A."/>
            <person name="Lucas L.N."/>
            <person name="Carlson H.K."/>
            <person name="Coates J.D."/>
        </authorList>
    </citation>
    <scope>NUCLEOTIDE SEQUENCE [LARGE SCALE GENOMIC DNA]</scope>
    <source>
        <strain evidence="2">BK-3</strain>
    </source>
</reference>
<keyword evidence="2" id="KW-0378">Hydrolase</keyword>
<evidence type="ECO:0000259" key="1">
    <source>
        <dbReference type="SMART" id="SM00849"/>
    </source>
</evidence>
<dbReference type="InterPro" id="IPR036866">
    <property type="entry name" value="RibonucZ/Hydroxyglut_hydro"/>
</dbReference>
<dbReference type="Pfam" id="PF00753">
    <property type="entry name" value="Lactamase_B"/>
    <property type="match status" value="1"/>
</dbReference>
<accession>A0A558DC24</accession>
<evidence type="ECO:0000313" key="3">
    <source>
        <dbReference type="Proteomes" id="UP000317355"/>
    </source>
</evidence>
<gene>
    <name evidence="2" type="ORF">FHK82_04115</name>
</gene>
<dbReference type="PANTHER" id="PTHR42951:SF22">
    <property type="entry name" value="METALLO BETA-LACTAMASE SUPERFAMILY LIPOPROTEIN"/>
    <property type="match status" value="1"/>
</dbReference>
<dbReference type="InterPro" id="IPR037482">
    <property type="entry name" value="ST1585_MBL-fold"/>
</dbReference>
<feature type="domain" description="Metallo-beta-lactamase" evidence="1">
    <location>
        <begin position="32"/>
        <end position="237"/>
    </location>
</feature>
<dbReference type="STRING" id="1543721.AAY24_09510"/>
<dbReference type="SUPFAM" id="SSF56281">
    <property type="entry name" value="Metallo-hydrolase/oxidoreductase"/>
    <property type="match status" value="1"/>
</dbReference>
<dbReference type="CDD" id="cd07726">
    <property type="entry name" value="ST1585-like_MBL-fold"/>
    <property type="match status" value="1"/>
</dbReference>